<dbReference type="InterPro" id="IPR001753">
    <property type="entry name" value="Enoyl-CoA_hydra/iso"/>
</dbReference>
<dbReference type="PANTHER" id="PTHR43684:SF1">
    <property type="entry name" value="ENOYL-COA DELTA ISOMERASE 2"/>
    <property type="match status" value="1"/>
</dbReference>
<dbReference type="Gene3D" id="3.90.226.10">
    <property type="entry name" value="2-enoyl-CoA Hydratase, Chain A, domain 1"/>
    <property type="match status" value="1"/>
</dbReference>
<dbReference type="EMBL" id="UINC01108967">
    <property type="protein sequence ID" value="SVC75470.1"/>
    <property type="molecule type" value="Genomic_DNA"/>
</dbReference>
<proteinExistence type="predicted"/>
<dbReference type="CDD" id="cd06558">
    <property type="entry name" value="crotonase-like"/>
    <property type="match status" value="1"/>
</dbReference>
<evidence type="ECO:0000256" key="1">
    <source>
        <dbReference type="ARBA" id="ARBA00004275"/>
    </source>
</evidence>
<evidence type="ECO:0000256" key="3">
    <source>
        <dbReference type="ARBA" id="ARBA00023235"/>
    </source>
</evidence>
<sequence length="209" mass="23225">MYMADLEVNINDGVATLIMNRPEVRNALSMEMRGLMDEALHQLEFDENIRCVVLSGAGDHFMAGGDVRQMHEYLSTHDGQEIQRYFLHRIHDLHPIMFSMRRMSKPIVAKVRGAAAGAGVSLAAACDLVIAEEDAFFTLAYCHIGTTPDGSSSFHLPRAIGIKRALEMTLLGDRYTARQMSDMGLVNFVIPSNELDQETDKIVARLARG</sequence>
<dbReference type="InterPro" id="IPR029045">
    <property type="entry name" value="ClpP/crotonase-like_dom_sf"/>
</dbReference>
<dbReference type="SUPFAM" id="SSF52096">
    <property type="entry name" value="ClpP/crotonase"/>
    <property type="match status" value="1"/>
</dbReference>
<keyword evidence="2" id="KW-0576">Peroxisome</keyword>
<dbReference type="GO" id="GO:0005777">
    <property type="term" value="C:peroxisome"/>
    <property type="evidence" value="ECO:0007669"/>
    <property type="project" value="UniProtKB-SubCell"/>
</dbReference>
<feature type="non-terminal residue" evidence="4">
    <location>
        <position position="209"/>
    </location>
</feature>
<dbReference type="PANTHER" id="PTHR43684">
    <property type="match status" value="1"/>
</dbReference>
<gene>
    <name evidence="4" type="ORF">METZ01_LOCUS328324</name>
</gene>
<dbReference type="AlphaFoldDB" id="A0A382PRQ5"/>
<dbReference type="GO" id="GO:0004165">
    <property type="term" value="F:delta(3)-delta(2)-enoyl-CoA isomerase activity"/>
    <property type="evidence" value="ECO:0007669"/>
    <property type="project" value="UniProtKB-ARBA"/>
</dbReference>
<evidence type="ECO:0008006" key="5">
    <source>
        <dbReference type="Google" id="ProtNLM"/>
    </source>
</evidence>
<protein>
    <recommendedName>
        <fullName evidence="5">Enoyl-CoA hydratase</fullName>
    </recommendedName>
</protein>
<comment type="subcellular location">
    <subcellularLocation>
        <location evidence="1">Peroxisome</location>
    </subcellularLocation>
</comment>
<dbReference type="InterPro" id="IPR051053">
    <property type="entry name" value="ECH/Chromodomain_protein"/>
</dbReference>
<dbReference type="Pfam" id="PF00378">
    <property type="entry name" value="ECH_1"/>
    <property type="match status" value="1"/>
</dbReference>
<name>A0A382PRQ5_9ZZZZ</name>
<reference evidence="4" key="1">
    <citation type="submission" date="2018-05" db="EMBL/GenBank/DDBJ databases">
        <authorList>
            <person name="Lanie J.A."/>
            <person name="Ng W.-L."/>
            <person name="Kazmierczak K.M."/>
            <person name="Andrzejewski T.M."/>
            <person name="Davidsen T.M."/>
            <person name="Wayne K.J."/>
            <person name="Tettelin H."/>
            <person name="Glass J.I."/>
            <person name="Rusch D."/>
            <person name="Podicherti R."/>
            <person name="Tsui H.-C.T."/>
            <person name="Winkler M.E."/>
        </authorList>
    </citation>
    <scope>NUCLEOTIDE SEQUENCE</scope>
</reference>
<keyword evidence="3" id="KW-0413">Isomerase</keyword>
<organism evidence="4">
    <name type="scientific">marine metagenome</name>
    <dbReference type="NCBI Taxonomy" id="408172"/>
    <lineage>
        <taxon>unclassified sequences</taxon>
        <taxon>metagenomes</taxon>
        <taxon>ecological metagenomes</taxon>
    </lineage>
</organism>
<evidence type="ECO:0000256" key="2">
    <source>
        <dbReference type="ARBA" id="ARBA00023140"/>
    </source>
</evidence>
<evidence type="ECO:0000313" key="4">
    <source>
        <dbReference type="EMBL" id="SVC75470.1"/>
    </source>
</evidence>
<accession>A0A382PRQ5</accession>